<organism evidence="1 2">
    <name type="scientific">Paenimyroides viscosum</name>
    <dbReference type="NCBI Taxonomy" id="2488729"/>
    <lineage>
        <taxon>Bacteria</taxon>
        <taxon>Pseudomonadati</taxon>
        <taxon>Bacteroidota</taxon>
        <taxon>Flavobacteriia</taxon>
        <taxon>Flavobacteriales</taxon>
        <taxon>Flavobacteriaceae</taxon>
        <taxon>Paenimyroides</taxon>
    </lineage>
</organism>
<keyword evidence="2" id="KW-1185">Reference proteome</keyword>
<accession>A0A3P1B671</accession>
<dbReference type="Proteomes" id="UP000268372">
    <property type="component" value="Unassembled WGS sequence"/>
</dbReference>
<gene>
    <name evidence="1" type="ORF">EG242_02540</name>
</gene>
<reference evidence="1 2" key="1">
    <citation type="submission" date="2018-11" db="EMBL/GenBank/DDBJ databases">
        <title>Flavobacterium sp. nov., YIM 102796 draft genome.</title>
        <authorList>
            <person name="Li G."/>
            <person name="Jiang Y."/>
        </authorList>
    </citation>
    <scope>NUCLEOTIDE SEQUENCE [LARGE SCALE GENOMIC DNA]</scope>
    <source>
        <strain evidence="1 2">YIM 102796</strain>
    </source>
</reference>
<proteinExistence type="predicted"/>
<sequence>MRLSVPHLANALVHHNSRFQKFGRDAIVRLCEKKEFKDHFKKLIPYLPQDEHDALKKLMEEI</sequence>
<evidence type="ECO:0000313" key="1">
    <source>
        <dbReference type="EMBL" id="RRA96494.1"/>
    </source>
</evidence>
<dbReference type="EMBL" id="RQTJ01000003">
    <property type="protein sequence ID" value="RRA96494.1"/>
    <property type="molecule type" value="Genomic_DNA"/>
</dbReference>
<dbReference type="RefSeq" id="WP_124898349.1">
    <property type="nucleotide sequence ID" value="NZ_RQTJ01000003.1"/>
</dbReference>
<evidence type="ECO:0000313" key="2">
    <source>
        <dbReference type="Proteomes" id="UP000268372"/>
    </source>
</evidence>
<protein>
    <submittedName>
        <fullName evidence="1">Uncharacterized protein</fullName>
    </submittedName>
</protein>
<comment type="caution">
    <text evidence="1">The sequence shown here is derived from an EMBL/GenBank/DDBJ whole genome shotgun (WGS) entry which is preliminary data.</text>
</comment>
<dbReference type="AlphaFoldDB" id="A0A3P1B671"/>
<name>A0A3P1B671_9FLAO</name>